<reference evidence="1 2" key="1">
    <citation type="journal article" date="2012" name="J. Bacteriol.">
        <title>Complete Genome Sequence of Burkholderia sp. Strain GG4, a Betaproteobacterium That Reduces 3-Oxo-N-Acylhomoserine Lactones and Produces Different N-Acylhomoserine Lactones.</title>
        <authorList>
            <person name="Hong K.W."/>
            <person name="Koh C.L."/>
            <person name="Sam C.K."/>
            <person name="Yin W.F."/>
            <person name="Chan K.G."/>
        </authorList>
    </citation>
    <scope>NUCLEOTIDE SEQUENCE [LARGE SCALE GENOMIC DNA]</scope>
    <source>
        <strain evidence="1 2">GG4</strain>
    </source>
</reference>
<protein>
    <submittedName>
        <fullName evidence="1">Gp56</fullName>
    </submittedName>
</protein>
<evidence type="ECO:0000313" key="1">
    <source>
        <dbReference type="EMBL" id="AFQ48280.1"/>
    </source>
</evidence>
<sequence length="89" mass="9422">MHRKIVTRRALMPLPLDGLCKQLAVFVATTSHTAATAGGAPAGDRIGMLADVLGSIDDRAGALAEYADRARIAGQQCERDYHSLSVSSR</sequence>
<gene>
    <name evidence="1" type="ORF">GEM_1856</name>
</gene>
<dbReference type="Proteomes" id="UP000032866">
    <property type="component" value="Chromosome 1"/>
</dbReference>
<accession>A0A9W3P9C0</accession>
<dbReference type="AlphaFoldDB" id="A0A9W3P9C0"/>
<dbReference type="Pfam" id="PF10721">
    <property type="entry name" value="DUF2514"/>
    <property type="match status" value="1"/>
</dbReference>
<dbReference type="RefSeq" id="WP_014897147.1">
    <property type="nucleotide sequence ID" value="NC_018513.1"/>
</dbReference>
<name>A0A9W3P9C0_BURCE</name>
<dbReference type="KEGG" id="bct:GEM_1856"/>
<organism evidence="1 2">
    <name type="scientific">Burkholderia cepacia GG4</name>
    <dbReference type="NCBI Taxonomy" id="1009846"/>
    <lineage>
        <taxon>Bacteria</taxon>
        <taxon>Pseudomonadati</taxon>
        <taxon>Pseudomonadota</taxon>
        <taxon>Betaproteobacteria</taxon>
        <taxon>Burkholderiales</taxon>
        <taxon>Burkholderiaceae</taxon>
        <taxon>Burkholderia</taxon>
        <taxon>Burkholderia cepacia complex</taxon>
    </lineage>
</organism>
<evidence type="ECO:0000313" key="2">
    <source>
        <dbReference type="Proteomes" id="UP000032866"/>
    </source>
</evidence>
<dbReference type="InterPro" id="IPR019659">
    <property type="entry name" value="DUF2514"/>
</dbReference>
<proteinExistence type="predicted"/>
<dbReference type="EMBL" id="CP003774">
    <property type="protein sequence ID" value="AFQ48280.1"/>
    <property type="molecule type" value="Genomic_DNA"/>
</dbReference>